<feature type="domain" description="Csp protease B prodomain" evidence="8">
    <location>
        <begin position="4"/>
        <end position="91"/>
    </location>
</feature>
<dbReference type="EMBL" id="CP060635">
    <property type="protein sequence ID" value="QNM08209.1"/>
    <property type="molecule type" value="Genomic_DNA"/>
</dbReference>
<dbReference type="InterPro" id="IPR034045">
    <property type="entry name" value="Pep_S8_CspA-like"/>
</dbReference>
<evidence type="ECO:0000256" key="3">
    <source>
        <dbReference type="ARBA" id="ARBA00022801"/>
    </source>
</evidence>
<evidence type="ECO:0000313" key="10">
    <source>
        <dbReference type="Proteomes" id="UP000515860"/>
    </source>
</evidence>
<evidence type="ECO:0000256" key="5">
    <source>
        <dbReference type="PIRSR" id="PIRSR615500-1"/>
    </source>
</evidence>
<keyword evidence="3 6" id="KW-0378">Hydrolase</keyword>
<keyword evidence="2 6" id="KW-0645">Protease</keyword>
<proteinExistence type="inferred from homology"/>
<dbReference type="GO" id="GO:0004252">
    <property type="term" value="F:serine-type endopeptidase activity"/>
    <property type="evidence" value="ECO:0007669"/>
    <property type="project" value="UniProtKB-UniRule"/>
</dbReference>
<dbReference type="InterPro" id="IPR023828">
    <property type="entry name" value="Peptidase_S8_Ser-AS"/>
</dbReference>
<organism evidence="9 10">
    <name type="scientific">Wansuia hejianensis</name>
    <dbReference type="NCBI Taxonomy" id="2763667"/>
    <lineage>
        <taxon>Bacteria</taxon>
        <taxon>Bacillati</taxon>
        <taxon>Bacillota</taxon>
        <taxon>Clostridia</taxon>
        <taxon>Lachnospirales</taxon>
        <taxon>Lachnospiraceae</taxon>
        <taxon>Wansuia</taxon>
    </lineage>
</organism>
<dbReference type="InterPro" id="IPR017310">
    <property type="entry name" value="Pept_S8A_subtilisin_clostridia"/>
</dbReference>
<feature type="domain" description="Peptidase S8/S53" evidence="7">
    <location>
        <begin position="441"/>
        <end position="557"/>
    </location>
</feature>
<evidence type="ECO:0000256" key="6">
    <source>
        <dbReference type="PROSITE-ProRule" id="PRU01240"/>
    </source>
</evidence>
<keyword evidence="4 6" id="KW-0720">Serine protease</keyword>
<dbReference type="CDD" id="cd07478">
    <property type="entry name" value="Peptidases_S8_CspA-like"/>
    <property type="match status" value="1"/>
</dbReference>
<feature type="active site" description="Charge relay system" evidence="5 6">
    <location>
        <position position="513"/>
    </location>
</feature>
<evidence type="ECO:0000259" key="8">
    <source>
        <dbReference type="Pfam" id="PF18425"/>
    </source>
</evidence>
<feature type="domain" description="Peptidase S8/S53" evidence="7">
    <location>
        <begin position="118"/>
        <end position="344"/>
    </location>
</feature>
<dbReference type="RefSeq" id="WP_249328668.1">
    <property type="nucleotide sequence ID" value="NZ_CP060635.1"/>
</dbReference>
<evidence type="ECO:0000313" key="9">
    <source>
        <dbReference type="EMBL" id="QNM08209.1"/>
    </source>
</evidence>
<dbReference type="GO" id="GO:0006508">
    <property type="term" value="P:proteolysis"/>
    <property type="evidence" value="ECO:0007669"/>
    <property type="project" value="UniProtKB-KW"/>
</dbReference>
<dbReference type="SUPFAM" id="SSF52743">
    <property type="entry name" value="Subtilisin-like"/>
    <property type="match status" value="1"/>
</dbReference>
<dbReference type="InterPro" id="IPR036852">
    <property type="entry name" value="Peptidase_S8/S53_dom_sf"/>
</dbReference>
<feature type="active site" description="Charge relay system" evidence="5 6">
    <location>
        <position position="197"/>
    </location>
</feature>
<protein>
    <submittedName>
        <fullName evidence="9">S8 family peptidase</fullName>
    </submittedName>
</protein>
<dbReference type="InterPro" id="IPR015500">
    <property type="entry name" value="Peptidase_S8_subtilisin-rel"/>
</dbReference>
<keyword evidence="10" id="KW-1185">Reference proteome</keyword>
<dbReference type="Gene3D" id="3.40.50.200">
    <property type="entry name" value="Peptidase S8/S53 domain"/>
    <property type="match status" value="1"/>
</dbReference>
<dbReference type="Gene3D" id="2.60.120.1290">
    <property type="match status" value="1"/>
</dbReference>
<dbReference type="Pfam" id="PF18425">
    <property type="entry name" value="CspB_prodomain"/>
    <property type="match status" value="1"/>
</dbReference>
<evidence type="ECO:0000259" key="7">
    <source>
        <dbReference type="Pfam" id="PF00082"/>
    </source>
</evidence>
<feature type="active site" description="Charge relay system" evidence="5 6">
    <location>
        <position position="127"/>
    </location>
</feature>
<comment type="similarity">
    <text evidence="1 6">Belongs to the peptidase S8 family.</text>
</comment>
<dbReference type="Proteomes" id="UP000515860">
    <property type="component" value="Chromosome"/>
</dbReference>
<sequence length="578" mass="62593">MPSQKIENLLNLALDATPEERRKSLQLDVGYDESDRTYEVLIQYQGDISFLTEASVEYTLLFGNYAILRLPAELVEPVSLLPQITYMEKPKRLYFAASNGRASSCINPLQSGISGLFGAGVLVACIDSGIDYTHPDFRNPDGTTRLLYLWDQTIPGAPPQGYHTGTLYDAVQINEALAASDSAERYRLVPSRDLSGHGTAVMGIAAGNGLSSGGALRGIASESPLVVVKLGTPEPGSFPRTTQLMQALDYVIRLSLELQIPTAINISFGNSYGSHGGDSLISTYINTASSLGQNVVCIGTGNEGISGNHTSGQLAEGIPYDVEVSIGQYEPTTNVQIWKNYVDTIDVQIIHPNGTAVGPIQPILGPLRLRLQNTELLTFYGMPSPFSTSQEIYIDFIPAGDQSYIDSGNWIIRLIPRRIVDGNFHMWLPGGGTMGTDTRFYRSNPETTLTIPSTSRRPISVGAYNSALQSYADFSGRGFTRSFQEIKPDLVAPGVNIQSTKSGGGYGAFTGTSFATPFVTGAAALMMEWGIIRGNDPFLYGEKVKSYLIKGARHLPGYEVWPNPQLGWGTLCLRDSLP</sequence>
<evidence type="ECO:0000256" key="4">
    <source>
        <dbReference type="ARBA" id="ARBA00022825"/>
    </source>
</evidence>
<dbReference type="InterPro" id="IPR050131">
    <property type="entry name" value="Peptidase_S8_subtilisin-like"/>
</dbReference>
<reference evidence="9 10" key="1">
    <citation type="submission" date="2020-08" db="EMBL/GenBank/DDBJ databases">
        <authorList>
            <person name="Liu C."/>
            <person name="Sun Q."/>
        </authorList>
    </citation>
    <scope>NUCLEOTIDE SEQUENCE [LARGE SCALE GENOMIC DNA]</scope>
    <source>
        <strain evidence="9 10">NSJ-29</strain>
    </source>
</reference>
<dbReference type="PRINTS" id="PR00723">
    <property type="entry name" value="SUBTILISIN"/>
</dbReference>
<dbReference type="InterPro" id="IPR041365">
    <property type="entry name" value="CspB_prodomain"/>
</dbReference>
<dbReference type="Gene3D" id="3.30.70.2980">
    <property type="match status" value="1"/>
</dbReference>
<dbReference type="Pfam" id="PF00082">
    <property type="entry name" value="Peptidase_S8"/>
    <property type="match status" value="2"/>
</dbReference>
<gene>
    <name evidence="9" type="ORF">H9Q79_15155</name>
</gene>
<dbReference type="KEGG" id="whj:H9Q79_15155"/>
<dbReference type="PROSITE" id="PS00138">
    <property type="entry name" value="SUBTILASE_SER"/>
    <property type="match status" value="1"/>
</dbReference>
<dbReference type="AlphaFoldDB" id="A0A7G9GBM7"/>
<accession>A0A7G9GBM7</accession>
<evidence type="ECO:0000256" key="2">
    <source>
        <dbReference type="ARBA" id="ARBA00022670"/>
    </source>
</evidence>
<dbReference type="PANTHER" id="PTHR43806:SF11">
    <property type="entry name" value="CEREVISIN-RELATED"/>
    <property type="match status" value="1"/>
</dbReference>
<dbReference type="PIRSF" id="PIRSF037894">
    <property type="entry name" value="Subtilisin_rel_CspABC"/>
    <property type="match status" value="1"/>
</dbReference>
<dbReference type="PROSITE" id="PS51892">
    <property type="entry name" value="SUBTILASE"/>
    <property type="match status" value="1"/>
</dbReference>
<evidence type="ECO:0000256" key="1">
    <source>
        <dbReference type="ARBA" id="ARBA00011073"/>
    </source>
</evidence>
<name>A0A7G9GBM7_9FIRM</name>
<dbReference type="InterPro" id="IPR000209">
    <property type="entry name" value="Peptidase_S8/S53_dom"/>
</dbReference>
<dbReference type="PANTHER" id="PTHR43806">
    <property type="entry name" value="PEPTIDASE S8"/>
    <property type="match status" value="1"/>
</dbReference>